<dbReference type="VEuPathDB" id="FungiDB:CPUR_02870"/>
<feature type="compositionally biased region" description="Acidic residues" evidence="2">
    <location>
        <begin position="970"/>
        <end position="979"/>
    </location>
</feature>
<dbReference type="CDD" id="cd06503">
    <property type="entry name" value="ATP-synt_Fo_b"/>
    <property type="match status" value="1"/>
</dbReference>
<feature type="region of interest" description="Disordered" evidence="2">
    <location>
        <begin position="665"/>
        <end position="693"/>
    </location>
</feature>
<feature type="region of interest" description="Disordered" evidence="2">
    <location>
        <begin position="255"/>
        <end position="281"/>
    </location>
</feature>
<dbReference type="GO" id="GO:0005524">
    <property type="term" value="F:ATP binding"/>
    <property type="evidence" value="ECO:0007669"/>
    <property type="project" value="InterPro"/>
</dbReference>
<accession>M1WCZ9</accession>
<feature type="region of interest" description="Disordered" evidence="2">
    <location>
        <begin position="134"/>
        <end position="214"/>
    </location>
</feature>
<comment type="caution">
    <text evidence="4">The sequence shown here is derived from an EMBL/GenBank/DDBJ whole genome shotgun (WGS) entry which is preliminary data.</text>
</comment>
<sequence>MALVMGQPNESNTLCQRIQNLEREVQEKDKALKQEEEGGVQQQIDNMLERVPETESYIQGRQRHTQEQDGKMQHVLVRPRKVNKIEPRHLKRRQRDLRRGLQAKKRQRALQQERDLALQEAEKKEAELQLAEKRERQAKERARALKQERDRALQQAKERTRALQQERDKAIQRAEERDKQSQERARAFNQQRDRALQRAEERAMTLQQERDRALQQAEERAVALQQERSRAIQMVLEGDRQAWETIRVLKEERNRVRKQAEKTDQEADERDQRAQERARALQKERETELRVAWEKGKALQQERDRALQRLQEIDPLLQPSTLGDFIKECHASLFSKLTIEPNAGRGSDVTTTNIRGKWQPEKVMQWTDFLSEQKLIFDKVCEVFPSELRVFPRPTTVRENGTQIVPIADEKTLERFIDVSIAEPVKNIIKQLQSMDKLGRVRRGPRDIGIDFVIHADHAKPLEIDTTPSLPIEPEPVRTRYCIYRAGTTSMASATWLYVWEPAVPCDLTIQHLRAALRPTATFGEVAAGTEGLAVEDVDEISQSVATAEKRVQDAISKTYRNMMESCLEFGILTTGQANVFLHVNWDDPQTLYYHIAEPALDIAQAPEGDGTFLSAVGQYVAFTIMALTKRRKPLQERRMEVFKTLSKWGKPSKLSFAEHVNAELRSSGPRKGDCDARSTKTHPTGGMDEDSAPDKPYCTQKCLLGLVQGEYLDPKCPNVTLHCQGGAVEAGHPKRHPVDHAEWLRLLREQFKKSIDVGITYQVVVGARGALFKVTLLAYGYTFISKGTVSGHIQHLEHEARVYERLKPIQGRYVPVFLGTIDLRTMDKDFWIYFETYVVHMMFVSWGGILFHIHKDGMDPLETLHDVPWVDEGVRALKAVHNEGVLHCDVRWGNALFNSETKGIMVIDFERAELLDATGSSERDTRKEDGLRKTDKQLQIQARNEERAEEEENEIYGVVEDALGIDSSDSSEMEDSDF</sequence>
<name>M1WCZ9_CLAP2</name>
<dbReference type="PROSITE" id="PS50011">
    <property type="entry name" value="PROTEIN_KINASE_DOM"/>
    <property type="match status" value="1"/>
</dbReference>
<feature type="compositionally biased region" description="Basic and acidic residues" evidence="2">
    <location>
        <begin position="922"/>
        <end position="937"/>
    </location>
</feature>
<dbReference type="PhylomeDB" id="M1WCZ9"/>
<evidence type="ECO:0000259" key="3">
    <source>
        <dbReference type="PROSITE" id="PS50011"/>
    </source>
</evidence>
<evidence type="ECO:0000256" key="1">
    <source>
        <dbReference type="SAM" id="Coils"/>
    </source>
</evidence>
<dbReference type="EMBL" id="CAGA01000012">
    <property type="protein sequence ID" value="CCE29179.1"/>
    <property type="molecule type" value="Genomic_DNA"/>
</dbReference>
<organism evidence="4 5">
    <name type="scientific">Claviceps purpurea (strain 20.1)</name>
    <name type="common">Ergot fungus</name>
    <name type="synonym">Sphacelia segetum</name>
    <dbReference type="NCBI Taxonomy" id="1111077"/>
    <lineage>
        <taxon>Eukaryota</taxon>
        <taxon>Fungi</taxon>
        <taxon>Dikarya</taxon>
        <taxon>Ascomycota</taxon>
        <taxon>Pezizomycotina</taxon>
        <taxon>Sordariomycetes</taxon>
        <taxon>Hypocreomycetidae</taxon>
        <taxon>Hypocreales</taxon>
        <taxon>Clavicipitaceae</taxon>
        <taxon>Claviceps</taxon>
    </lineage>
</organism>
<feature type="region of interest" description="Disordered" evidence="2">
    <location>
        <begin position="921"/>
        <end position="979"/>
    </location>
</feature>
<reference evidence="4 5" key="1">
    <citation type="journal article" date="2013" name="PLoS Genet.">
        <title>Plant-symbiotic fungi as chemical engineers: Multi-genome analysis of the Clavicipitaceae reveals dynamics of alkaloid loci.</title>
        <authorList>
            <person name="Schardl C.L."/>
            <person name="Young C.A."/>
            <person name="Hesse U."/>
            <person name="Amyotte S.G."/>
            <person name="Andreeva K."/>
            <person name="Calie P.J."/>
            <person name="Fleetwood D.J."/>
            <person name="Haws D.C."/>
            <person name="Moore N."/>
            <person name="Oeser B."/>
            <person name="Panaccione D.G."/>
            <person name="Schweri K.K."/>
            <person name="Voisey C.R."/>
            <person name="Farman M.L."/>
            <person name="Jaromczyk J.W."/>
            <person name="Roe B.A."/>
            <person name="O'Sullivan D.M."/>
            <person name="Scott B."/>
            <person name="Tudzynski P."/>
            <person name="An Z."/>
            <person name="Arnaoudova E.G."/>
            <person name="Bullock C.T."/>
            <person name="Charlton N.D."/>
            <person name="Chen L."/>
            <person name="Cox M."/>
            <person name="Dinkins R.D."/>
            <person name="Florea S."/>
            <person name="Glenn A.E."/>
            <person name="Gordon A."/>
            <person name="Gueldener U."/>
            <person name="Harris D.R."/>
            <person name="Hollin W."/>
            <person name="Jaromczyk J."/>
            <person name="Johnson R.D."/>
            <person name="Khan A.K."/>
            <person name="Leistner E."/>
            <person name="Leuchtmann A."/>
            <person name="Li C."/>
            <person name="Liu J."/>
            <person name="Liu J."/>
            <person name="Liu M."/>
            <person name="Mace W."/>
            <person name="Machado C."/>
            <person name="Nagabhyru P."/>
            <person name="Pan J."/>
            <person name="Schmid J."/>
            <person name="Sugawara K."/>
            <person name="Steiner U."/>
            <person name="Takach J.E."/>
            <person name="Tanaka E."/>
            <person name="Webb J.S."/>
            <person name="Wilson E.V."/>
            <person name="Wiseman J.L."/>
            <person name="Yoshida R."/>
            <person name="Zeng Z."/>
        </authorList>
    </citation>
    <scope>NUCLEOTIDE SEQUENCE [LARGE SCALE GENOMIC DNA]</scope>
    <source>
        <strain evidence="4 5">20.1</strain>
    </source>
</reference>
<feature type="domain" description="Protein kinase" evidence="3">
    <location>
        <begin position="758"/>
        <end position="979"/>
    </location>
</feature>
<feature type="coiled-coil region" evidence="1">
    <location>
        <begin position="11"/>
        <end position="38"/>
    </location>
</feature>
<proteinExistence type="predicted"/>
<evidence type="ECO:0000256" key="2">
    <source>
        <dbReference type="SAM" id="MobiDB-lite"/>
    </source>
</evidence>
<dbReference type="OrthoDB" id="411394at2759"/>
<protein>
    <recommendedName>
        <fullName evidence="3">Protein kinase domain-containing protein</fullName>
    </recommendedName>
</protein>
<keyword evidence="5" id="KW-1185">Reference proteome</keyword>
<dbReference type="PANTHER" id="PTHR37171">
    <property type="entry name" value="SERINE/THREONINE-PROTEIN KINASE YRZF-RELATED"/>
    <property type="match status" value="1"/>
</dbReference>
<feature type="compositionally biased region" description="Basic residues" evidence="2">
    <location>
        <begin position="89"/>
        <end position="108"/>
    </location>
</feature>
<dbReference type="STRING" id="1111077.M1WCZ9"/>
<dbReference type="GO" id="GO:0004672">
    <property type="term" value="F:protein kinase activity"/>
    <property type="evidence" value="ECO:0007669"/>
    <property type="project" value="InterPro"/>
</dbReference>
<dbReference type="Proteomes" id="UP000016801">
    <property type="component" value="Unassembled WGS sequence"/>
</dbReference>
<evidence type="ECO:0000313" key="5">
    <source>
        <dbReference type="Proteomes" id="UP000016801"/>
    </source>
</evidence>
<dbReference type="InterPro" id="IPR000719">
    <property type="entry name" value="Prot_kinase_dom"/>
</dbReference>
<dbReference type="eggNOG" id="ENOG502SJ0M">
    <property type="taxonomic scope" value="Eukaryota"/>
</dbReference>
<dbReference type="SUPFAM" id="SSF56112">
    <property type="entry name" value="Protein kinase-like (PK-like)"/>
    <property type="match status" value="1"/>
</dbReference>
<dbReference type="AlphaFoldDB" id="M1WCZ9"/>
<evidence type="ECO:0000313" key="4">
    <source>
        <dbReference type="EMBL" id="CCE29179.1"/>
    </source>
</evidence>
<gene>
    <name evidence="4" type="ORF">CPUR_02870</name>
</gene>
<keyword evidence="1" id="KW-0175">Coiled coil</keyword>
<dbReference type="PANTHER" id="PTHR37171:SF1">
    <property type="entry name" value="SERINE_THREONINE-PROTEIN KINASE YRZF-RELATED"/>
    <property type="match status" value="1"/>
</dbReference>
<feature type="region of interest" description="Disordered" evidence="2">
    <location>
        <begin position="80"/>
        <end position="114"/>
    </location>
</feature>
<dbReference type="Gene3D" id="1.10.510.10">
    <property type="entry name" value="Transferase(Phosphotransferase) domain 1"/>
    <property type="match status" value="1"/>
</dbReference>
<dbReference type="InterPro" id="IPR011009">
    <property type="entry name" value="Kinase-like_dom_sf"/>
</dbReference>
<dbReference type="HOGENOM" id="CLU_010672_2_0_1"/>
<dbReference type="InterPro" id="IPR052396">
    <property type="entry name" value="Meiotic_Drive_Suppr_Kinase"/>
</dbReference>